<evidence type="ECO:0000313" key="1">
    <source>
        <dbReference type="EMBL" id="CAA9452620.1"/>
    </source>
</evidence>
<sequence length="57" mass="5762">MSVGTALVDTPRIRLTEGAGAGRYPHGLLEPVERPNGGQLLAEALSASGTPTVCSVS</sequence>
<organism evidence="1">
    <name type="scientific">uncultured Rubrobacteraceae bacterium</name>
    <dbReference type="NCBI Taxonomy" id="349277"/>
    <lineage>
        <taxon>Bacteria</taxon>
        <taxon>Bacillati</taxon>
        <taxon>Actinomycetota</taxon>
        <taxon>Rubrobacteria</taxon>
        <taxon>Rubrobacterales</taxon>
        <taxon>Rubrobacteraceae</taxon>
        <taxon>environmental samples</taxon>
    </lineage>
</organism>
<name>A0A6J4QWE9_9ACTN</name>
<dbReference type="AlphaFoldDB" id="A0A6J4QWE9"/>
<dbReference type="EMBL" id="CADCVG010000047">
    <property type="protein sequence ID" value="CAA9452620.1"/>
    <property type="molecule type" value="Genomic_DNA"/>
</dbReference>
<proteinExistence type="predicted"/>
<reference evidence="1" key="1">
    <citation type="submission" date="2020-02" db="EMBL/GenBank/DDBJ databases">
        <authorList>
            <person name="Meier V. D."/>
        </authorList>
    </citation>
    <scope>NUCLEOTIDE SEQUENCE</scope>
    <source>
        <strain evidence="1">AVDCRST_MAG14</strain>
    </source>
</reference>
<gene>
    <name evidence="1" type="ORF">AVDCRST_MAG14-1130</name>
</gene>
<accession>A0A6J4QWE9</accession>
<protein>
    <submittedName>
        <fullName evidence="1">Uncharacterized protein</fullName>
    </submittedName>
</protein>